<sequence>MTPGDPLENPGEVKLAEHGRAGHFLDRERRGQILVHSLDGSVDRLLDDVAHSRLPPGLAWISCVLTAVTAYSSPRLRGSIVGTAKLRLHRRHRFLTATKKAEASASHGLVPRLAALAREIDVKR</sequence>
<protein>
    <submittedName>
        <fullName evidence="1">Uncharacterized protein</fullName>
    </submittedName>
</protein>
<dbReference type="AlphaFoldDB" id="A0A6F8XJW7"/>
<dbReference type="EMBL" id="AP022870">
    <property type="protein sequence ID" value="BCB74081.1"/>
    <property type="molecule type" value="Genomic_DNA"/>
</dbReference>
<dbReference type="Proteomes" id="UP000502508">
    <property type="component" value="Chromosome"/>
</dbReference>
<accession>A0A6F8XJW7</accession>
<gene>
    <name evidence="1" type="ORF">Pflav_004910</name>
</gene>
<reference evidence="1 2" key="1">
    <citation type="submission" date="2020-03" db="EMBL/GenBank/DDBJ databases">
        <title>Whole genome shotgun sequence of Phytohabitans flavus NBRC 107702.</title>
        <authorList>
            <person name="Komaki H."/>
            <person name="Tamura T."/>
        </authorList>
    </citation>
    <scope>NUCLEOTIDE SEQUENCE [LARGE SCALE GENOMIC DNA]</scope>
    <source>
        <strain evidence="1 2">NBRC 107702</strain>
    </source>
</reference>
<evidence type="ECO:0000313" key="2">
    <source>
        <dbReference type="Proteomes" id="UP000502508"/>
    </source>
</evidence>
<keyword evidence="2" id="KW-1185">Reference proteome</keyword>
<name>A0A6F8XJW7_9ACTN</name>
<proteinExistence type="predicted"/>
<reference evidence="1 2" key="2">
    <citation type="submission" date="2020-03" db="EMBL/GenBank/DDBJ databases">
        <authorList>
            <person name="Ichikawa N."/>
            <person name="Kimura A."/>
            <person name="Kitahashi Y."/>
            <person name="Uohara A."/>
        </authorList>
    </citation>
    <scope>NUCLEOTIDE SEQUENCE [LARGE SCALE GENOMIC DNA]</scope>
    <source>
        <strain evidence="1 2">NBRC 107702</strain>
    </source>
</reference>
<dbReference type="KEGG" id="pfla:Pflav_004910"/>
<organism evidence="1 2">
    <name type="scientific">Phytohabitans flavus</name>
    <dbReference type="NCBI Taxonomy" id="1076124"/>
    <lineage>
        <taxon>Bacteria</taxon>
        <taxon>Bacillati</taxon>
        <taxon>Actinomycetota</taxon>
        <taxon>Actinomycetes</taxon>
        <taxon>Micromonosporales</taxon>
        <taxon>Micromonosporaceae</taxon>
    </lineage>
</organism>
<evidence type="ECO:0000313" key="1">
    <source>
        <dbReference type="EMBL" id="BCB74081.1"/>
    </source>
</evidence>